<dbReference type="EMBL" id="CP020928">
    <property type="protein sequence ID" value="AWF96273.1"/>
    <property type="molecule type" value="Genomic_DNA"/>
</dbReference>
<evidence type="ECO:0000313" key="2">
    <source>
        <dbReference type="Proteomes" id="UP000244870"/>
    </source>
</evidence>
<evidence type="ECO:0000313" key="1">
    <source>
        <dbReference type="EMBL" id="AWF96273.1"/>
    </source>
</evidence>
<dbReference type="AlphaFoldDB" id="A0A2S1KTK4"/>
<gene>
    <name evidence="1" type="ORF">B6254_1911</name>
</gene>
<proteinExistence type="predicted"/>
<protein>
    <submittedName>
        <fullName evidence="1">Uncharacterized protein</fullName>
    </submittedName>
</protein>
<name>A0A2S1KTK4_9LACO</name>
<organism evidence="1 2">
    <name type="scientific">Weissella cibaria</name>
    <dbReference type="NCBI Taxonomy" id="137591"/>
    <lineage>
        <taxon>Bacteria</taxon>
        <taxon>Bacillati</taxon>
        <taxon>Bacillota</taxon>
        <taxon>Bacilli</taxon>
        <taxon>Lactobacillales</taxon>
        <taxon>Lactobacillaceae</taxon>
        <taxon>Weissella</taxon>
    </lineage>
</organism>
<reference evidence="1 2" key="1">
    <citation type="submission" date="2017-04" db="EMBL/GenBank/DDBJ databases">
        <title>Weissella cibaria strain m2 complete genome.</title>
        <authorList>
            <person name="Pan Q."/>
            <person name="Tan M."/>
            <person name="Yao F."/>
            <person name="Su S."/>
        </authorList>
    </citation>
    <scope>NUCLEOTIDE SEQUENCE [LARGE SCALE GENOMIC DNA]</scope>
    <source>
        <strain evidence="1 2">M2</strain>
    </source>
</reference>
<dbReference type="Proteomes" id="UP000244870">
    <property type="component" value="Chromosome"/>
</dbReference>
<sequence length="46" mass="4962">MIDISALVLLEVIEFALAEIWLTPTTPNASAADNTIGINFMALIPF</sequence>
<accession>A0A2S1KTK4</accession>